<accession>A0A5M8PDZ3</accession>
<sequence>MSTNEMVEHDNPFAWAWELGTEKQLGRAGALLHMRDSDTATPADDDWCRTEALFNGEDDGAYQTGSSSSYSLRIHGRTSLVDPEAASAVSDPVSGFRIVEEREPKSRRKGDLKVLQGDRYVCLWTPCGSSRTFNRPAELQRHYTDKHVRPNVYRCTALVHTKPCSKEYYRLDKLRYHIRTEHPRETEFVCPIPPCNAGPYTFDLLCVHVPSHDPATVRIFLGPAESCYEAKNPPLVCPVKDCGTKVNYYGSRHHLLSHDTDTRASNQEAIRGAGYSELDGLKLCPICGDSIDIRYTGLGPVGNNWLDHMFQHEPEMLHKHRRDIFKIYPRFASSDPFRNNVFKDVLATVLAKK</sequence>
<reference evidence="3 4" key="1">
    <citation type="submission" date="2019-09" db="EMBL/GenBank/DDBJ databases">
        <title>The hologenome of the rock-dwelling lichen Lasallia pustulata.</title>
        <authorList>
            <person name="Greshake Tzovaras B."/>
            <person name="Segers F."/>
            <person name="Bicker A."/>
            <person name="Dal Grande F."/>
            <person name="Otte J."/>
            <person name="Hankeln T."/>
            <person name="Schmitt I."/>
            <person name="Ebersberger I."/>
        </authorList>
    </citation>
    <scope>NUCLEOTIDE SEQUENCE [LARGE SCALE GENOMIC DNA]</scope>
    <source>
        <strain evidence="3">A1-1</strain>
    </source>
</reference>
<dbReference type="AlphaFoldDB" id="A0A5M8PDZ3"/>
<keyword evidence="1" id="KW-0863">Zinc-finger</keyword>
<dbReference type="OrthoDB" id="2687452at2759"/>
<proteinExistence type="predicted"/>
<evidence type="ECO:0000256" key="1">
    <source>
        <dbReference type="PROSITE-ProRule" id="PRU00042"/>
    </source>
</evidence>
<keyword evidence="1" id="KW-0479">Metal-binding</keyword>
<dbReference type="SMART" id="SM00355">
    <property type="entry name" value="ZnF_C2H2"/>
    <property type="match status" value="4"/>
</dbReference>
<keyword evidence="1" id="KW-0862">Zinc</keyword>
<name>A0A5M8PDZ3_9LECA</name>
<dbReference type="Gene3D" id="3.30.160.60">
    <property type="entry name" value="Classic Zinc Finger"/>
    <property type="match status" value="1"/>
</dbReference>
<dbReference type="EMBL" id="VXIT01000020">
    <property type="protein sequence ID" value="KAA6407110.1"/>
    <property type="molecule type" value="Genomic_DNA"/>
</dbReference>
<gene>
    <name evidence="3" type="ORF">FRX48_09176</name>
</gene>
<feature type="domain" description="C2H2-type" evidence="2">
    <location>
        <begin position="153"/>
        <end position="187"/>
    </location>
</feature>
<dbReference type="InterPro" id="IPR013087">
    <property type="entry name" value="Znf_C2H2_type"/>
</dbReference>
<evidence type="ECO:0000313" key="3">
    <source>
        <dbReference type="EMBL" id="KAA6407110.1"/>
    </source>
</evidence>
<dbReference type="GO" id="GO:0008270">
    <property type="term" value="F:zinc ion binding"/>
    <property type="evidence" value="ECO:0007669"/>
    <property type="project" value="UniProtKB-KW"/>
</dbReference>
<comment type="caution">
    <text evidence="3">The sequence shown here is derived from an EMBL/GenBank/DDBJ whole genome shotgun (WGS) entry which is preliminary data.</text>
</comment>
<dbReference type="PROSITE" id="PS50157">
    <property type="entry name" value="ZINC_FINGER_C2H2_2"/>
    <property type="match status" value="1"/>
</dbReference>
<evidence type="ECO:0000259" key="2">
    <source>
        <dbReference type="PROSITE" id="PS50157"/>
    </source>
</evidence>
<evidence type="ECO:0000313" key="4">
    <source>
        <dbReference type="Proteomes" id="UP000324767"/>
    </source>
</evidence>
<protein>
    <recommendedName>
        <fullName evidence="2">C2H2-type domain-containing protein</fullName>
    </recommendedName>
</protein>
<dbReference type="Proteomes" id="UP000324767">
    <property type="component" value="Unassembled WGS sequence"/>
</dbReference>
<organism evidence="3 4">
    <name type="scientific">Lasallia pustulata</name>
    <dbReference type="NCBI Taxonomy" id="136370"/>
    <lineage>
        <taxon>Eukaryota</taxon>
        <taxon>Fungi</taxon>
        <taxon>Dikarya</taxon>
        <taxon>Ascomycota</taxon>
        <taxon>Pezizomycotina</taxon>
        <taxon>Lecanoromycetes</taxon>
        <taxon>OSLEUM clade</taxon>
        <taxon>Umbilicariomycetidae</taxon>
        <taxon>Umbilicariales</taxon>
        <taxon>Umbilicariaceae</taxon>
        <taxon>Lasallia</taxon>
    </lineage>
</organism>